<comment type="subunit">
    <text evidence="4 11">Homodimer.</text>
</comment>
<comment type="subcellular location">
    <subcellularLocation>
        <location evidence="1 11">Cytoplasm</location>
    </subcellularLocation>
</comment>
<gene>
    <name evidence="11" type="primary">hemF</name>
    <name evidence="12" type="ORF">PG2T_02905</name>
</gene>
<dbReference type="RefSeq" id="WP_068802748.1">
    <property type="nucleotide sequence ID" value="NZ_CP014671.1"/>
</dbReference>
<dbReference type="PRINTS" id="PR00073">
    <property type="entry name" value="COPRGNOXDASE"/>
</dbReference>
<dbReference type="PIRSF" id="PIRSF000166">
    <property type="entry name" value="Coproporphyri_ox"/>
    <property type="match status" value="1"/>
</dbReference>
<evidence type="ECO:0000256" key="9">
    <source>
        <dbReference type="ARBA" id="ARBA00049102"/>
    </source>
</evidence>
<feature type="binding site" evidence="11">
    <location>
        <position position="177"/>
    </location>
    <ligand>
        <name>a divalent metal cation</name>
        <dbReference type="ChEBI" id="CHEBI:60240"/>
    </ligand>
</feature>
<comment type="function">
    <text evidence="10 11">Involved in the heme biosynthesis. Catalyzes the aerobic oxidative decarboxylation of propionate groups of rings A and B of coproporphyrinogen-III to yield the vinyl groups in protoporphyrinogen-IX.</text>
</comment>
<evidence type="ECO:0000256" key="11">
    <source>
        <dbReference type="HAMAP-Rule" id="MF_00333"/>
    </source>
</evidence>
<dbReference type="FunCoup" id="A0A1B1YRA4">
    <property type="interactions" value="489"/>
</dbReference>
<evidence type="ECO:0000256" key="7">
    <source>
        <dbReference type="ARBA" id="ARBA00023133"/>
    </source>
</evidence>
<dbReference type="FunFam" id="3.40.1500.10:FF:000001">
    <property type="entry name" value="Oxygen-dependent coproporphyrinogen-III oxidase"/>
    <property type="match status" value="1"/>
</dbReference>
<keyword evidence="13" id="KW-1185">Reference proteome</keyword>
<evidence type="ECO:0000256" key="1">
    <source>
        <dbReference type="ARBA" id="ARBA00004496"/>
    </source>
</evidence>
<dbReference type="SUPFAM" id="SSF102886">
    <property type="entry name" value="Coproporphyrinogen III oxidase"/>
    <property type="match status" value="1"/>
</dbReference>
<keyword evidence="8 11" id="KW-0627">Porphyrin biosynthesis</keyword>
<evidence type="ECO:0000256" key="5">
    <source>
        <dbReference type="ARBA" id="ARBA00022490"/>
    </source>
</evidence>
<dbReference type="GO" id="GO:0006782">
    <property type="term" value="P:protoporphyrinogen IX biosynthetic process"/>
    <property type="evidence" value="ECO:0007669"/>
    <property type="project" value="UniProtKB-UniRule"/>
</dbReference>
<accession>A0A1B1YRA4</accession>
<feature type="binding site" evidence="11">
    <location>
        <position position="108"/>
    </location>
    <ligand>
        <name>a divalent metal cation</name>
        <dbReference type="ChEBI" id="CHEBI:60240"/>
    </ligand>
</feature>
<feature type="binding site" evidence="11">
    <location>
        <position position="94"/>
    </location>
    <ligand>
        <name>substrate</name>
    </ligand>
</feature>
<evidence type="ECO:0000313" key="13">
    <source>
        <dbReference type="Proteomes" id="UP000092952"/>
    </source>
</evidence>
<comment type="cofactor">
    <cofactor evidence="11">
        <name>a divalent metal cation</name>
        <dbReference type="ChEBI" id="CHEBI:60240"/>
    </cofactor>
</comment>
<feature type="binding site" evidence="11">
    <location>
        <position position="147"/>
    </location>
    <ligand>
        <name>a divalent metal cation</name>
        <dbReference type="ChEBI" id="CHEBI:60240"/>
    </ligand>
</feature>
<dbReference type="HAMAP" id="MF_00333">
    <property type="entry name" value="Coprogen_oxidas"/>
    <property type="match status" value="1"/>
</dbReference>
<dbReference type="NCBIfam" id="NF003727">
    <property type="entry name" value="PRK05330.1"/>
    <property type="match status" value="1"/>
</dbReference>
<dbReference type="UniPathway" id="UPA00251">
    <property type="reaction ID" value="UER00322"/>
</dbReference>
<evidence type="ECO:0000256" key="10">
    <source>
        <dbReference type="ARBA" id="ARBA00059657"/>
    </source>
</evidence>
<dbReference type="AlphaFoldDB" id="A0A1B1YRA4"/>
<feature type="binding site" evidence="11">
    <location>
        <begin position="110"/>
        <end position="112"/>
    </location>
    <ligand>
        <name>substrate</name>
    </ligand>
</feature>
<dbReference type="InterPro" id="IPR036406">
    <property type="entry name" value="Coprogen_oxidase_aer_sf"/>
</dbReference>
<dbReference type="Pfam" id="PF01218">
    <property type="entry name" value="Coprogen_oxidas"/>
    <property type="match status" value="1"/>
</dbReference>
<feature type="binding site" evidence="11">
    <location>
        <position position="98"/>
    </location>
    <ligand>
        <name>a divalent metal cation</name>
        <dbReference type="ChEBI" id="CHEBI:60240"/>
    </ligand>
</feature>
<dbReference type="Gene3D" id="3.40.1500.10">
    <property type="entry name" value="Coproporphyrinogen III oxidase, aerobic"/>
    <property type="match status" value="1"/>
</dbReference>
<dbReference type="OrthoDB" id="9777553at2"/>
<dbReference type="GO" id="GO:0046872">
    <property type="term" value="F:metal ion binding"/>
    <property type="evidence" value="ECO:0007669"/>
    <property type="project" value="UniProtKB-KW"/>
</dbReference>
<evidence type="ECO:0000256" key="4">
    <source>
        <dbReference type="ARBA" id="ARBA00011738"/>
    </source>
</evidence>
<dbReference type="PANTHER" id="PTHR10755:SF0">
    <property type="entry name" value="OXYGEN-DEPENDENT COPROPORPHYRINOGEN-III OXIDASE, MITOCHONDRIAL"/>
    <property type="match status" value="1"/>
</dbReference>
<dbReference type="KEGG" id="gbi:PG2T_02905"/>
<dbReference type="PANTHER" id="PTHR10755">
    <property type="entry name" value="COPROPORPHYRINOGEN III OXIDASE, MITOCHONDRIAL"/>
    <property type="match status" value="1"/>
</dbReference>
<dbReference type="InterPro" id="IPR001260">
    <property type="entry name" value="Coprogen_oxidase_aer"/>
</dbReference>
<feature type="site" description="Important for dimerization" evidence="11">
    <location>
        <position position="177"/>
    </location>
</feature>
<evidence type="ECO:0000256" key="8">
    <source>
        <dbReference type="ARBA" id="ARBA00023244"/>
    </source>
</evidence>
<sequence length="303" mass="34100">MSGVDVPAVAAYLTDLQDRICRTLEAEDGHGRFQEDPWQHAGGGGGRTRVIEAGAVIERGAVNFSHVHGTALPGTASERHPDLAGCRFEALGVSLVIHPQNPYVPTSHANVRLFVAYRPDGAPVWWFGGGFDLTPYYGFDEDCVFWHRQAQAACAPFGADLYPRLKRWCDEYFCNHHRGEQRGIGGIFFDDYDEGGFAQAFAFLRSVGEHYIAAYQPLVARHKHTPYGERERDFQLFRRGRYVEFNLLHDRGTRFGIQSGGRAESILVSMPALAAWRYRWQPEPGTPEAALTEKYLQPRDWLG</sequence>
<keyword evidence="6 11" id="KW-0560">Oxidoreductase</keyword>
<feature type="active site" description="Proton donor" evidence="11">
    <location>
        <position position="108"/>
    </location>
</feature>
<evidence type="ECO:0000256" key="2">
    <source>
        <dbReference type="ARBA" id="ARBA00005168"/>
    </source>
</evidence>
<feature type="region of interest" description="Important for dimerization" evidence="11">
    <location>
        <begin position="242"/>
        <end position="277"/>
    </location>
</feature>
<feature type="binding site" evidence="11">
    <location>
        <begin position="260"/>
        <end position="262"/>
    </location>
    <ligand>
        <name>substrate</name>
    </ligand>
</feature>
<dbReference type="InParanoid" id="A0A1B1YRA4"/>
<dbReference type="GO" id="GO:0042803">
    <property type="term" value="F:protein homodimerization activity"/>
    <property type="evidence" value="ECO:0007669"/>
    <property type="project" value="UniProtKB-UniRule"/>
</dbReference>
<evidence type="ECO:0000256" key="6">
    <source>
        <dbReference type="ARBA" id="ARBA00023002"/>
    </source>
</evidence>
<name>A0A1B1YRA4_9GAMM</name>
<organism evidence="12 13">
    <name type="scientific">Immundisolibacter cernigliae</name>
    <dbReference type="NCBI Taxonomy" id="1810504"/>
    <lineage>
        <taxon>Bacteria</taxon>
        <taxon>Pseudomonadati</taxon>
        <taxon>Pseudomonadota</taxon>
        <taxon>Gammaproteobacteria</taxon>
        <taxon>Immundisolibacterales</taxon>
        <taxon>Immundisolibacteraceae</taxon>
        <taxon>Immundisolibacter</taxon>
    </lineage>
</organism>
<evidence type="ECO:0000313" key="12">
    <source>
        <dbReference type="EMBL" id="ANX03242.1"/>
    </source>
</evidence>
<dbReference type="EC" id="1.3.3.3" evidence="11"/>
<evidence type="ECO:0000256" key="3">
    <source>
        <dbReference type="ARBA" id="ARBA00010644"/>
    </source>
</evidence>
<reference evidence="13" key="1">
    <citation type="submission" date="2016-03" db="EMBL/GenBank/DDBJ databases">
        <title>Complete genome sequence of Solimmundus cernigliae, representing a novel lineage of polycyclic aromatic hydrocarbon degraders within the Gammaproteobacteria.</title>
        <authorList>
            <person name="Singleton D.R."/>
            <person name="Dickey A.N."/>
            <person name="Scholl E.H."/>
            <person name="Wright F.A."/>
            <person name="Aitken M.D."/>
        </authorList>
    </citation>
    <scope>NUCLEOTIDE SEQUENCE [LARGE SCALE GENOMIC DNA]</scope>
    <source>
        <strain evidence="13">TR3.2</strain>
    </source>
</reference>
<keyword evidence="5 11" id="KW-0963">Cytoplasm</keyword>
<protein>
    <recommendedName>
        <fullName evidence="11">Oxygen-dependent coproporphyrinogen-III oxidase</fullName>
        <shortName evidence="11">CPO</shortName>
        <shortName evidence="11">Coprogen oxidase</shortName>
        <shortName evidence="11">Coproporphyrinogenase</shortName>
        <ecNumber evidence="11">1.3.3.3</ecNumber>
    </recommendedName>
</protein>
<keyword evidence="11" id="KW-0479">Metal-binding</keyword>
<dbReference type="Proteomes" id="UP000092952">
    <property type="component" value="Chromosome"/>
</dbReference>
<dbReference type="STRING" id="1810504.PG2T_02905"/>
<dbReference type="EMBL" id="CP014671">
    <property type="protein sequence ID" value="ANX03242.1"/>
    <property type="molecule type" value="Genomic_DNA"/>
</dbReference>
<comment type="pathway">
    <text evidence="2 11">Porphyrin-containing compound metabolism; protoporphyrin-IX biosynthesis; protoporphyrinogen-IX from coproporphyrinogen-III (O2 route): step 1/1.</text>
</comment>
<proteinExistence type="inferred from homology"/>
<keyword evidence="7 11" id="KW-0350">Heme biosynthesis</keyword>
<dbReference type="GO" id="GO:0005737">
    <property type="term" value="C:cytoplasm"/>
    <property type="evidence" value="ECO:0007669"/>
    <property type="project" value="UniProtKB-SubCell"/>
</dbReference>
<comment type="catalytic activity">
    <reaction evidence="9 11">
        <text>coproporphyrinogen III + O2 + 2 H(+) = protoporphyrinogen IX + 2 CO2 + 2 H2O</text>
        <dbReference type="Rhea" id="RHEA:18257"/>
        <dbReference type="ChEBI" id="CHEBI:15377"/>
        <dbReference type="ChEBI" id="CHEBI:15378"/>
        <dbReference type="ChEBI" id="CHEBI:15379"/>
        <dbReference type="ChEBI" id="CHEBI:16526"/>
        <dbReference type="ChEBI" id="CHEBI:57307"/>
        <dbReference type="ChEBI" id="CHEBI:57309"/>
        <dbReference type="EC" id="1.3.3.3"/>
    </reaction>
</comment>
<dbReference type="GO" id="GO:0004109">
    <property type="term" value="F:coproporphyrinogen oxidase activity"/>
    <property type="evidence" value="ECO:0007669"/>
    <property type="project" value="UniProtKB-UniRule"/>
</dbReference>
<comment type="similarity">
    <text evidence="3 11">Belongs to the aerobic coproporphyrinogen-III oxidase family.</text>
</comment>